<organism evidence="2 3">
    <name type="scientific">Aristolochia fimbriata</name>
    <name type="common">White veined hardy Dutchman's pipe vine</name>
    <dbReference type="NCBI Taxonomy" id="158543"/>
    <lineage>
        <taxon>Eukaryota</taxon>
        <taxon>Viridiplantae</taxon>
        <taxon>Streptophyta</taxon>
        <taxon>Embryophyta</taxon>
        <taxon>Tracheophyta</taxon>
        <taxon>Spermatophyta</taxon>
        <taxon>Magnoliopsida</taxon>
        <taxon>Magnoliidae</taxon>
        <taxon>Piperales</taxon>
        <taxon>Aristolochiaceae</taxon>
        <taxon>Aristolochia</taxon>
    </lineage>
</organism>
<comment type="caution">
    <text evidence="2">The sequence shown here is derived from an EMBL/GenBank/DDBJ whole genome shotgun (WGS) entry which is preliminary data.</text>
</comment>
<sequence>MGVTNLYYSSDAIKRFGLSASQPPFIPFFCGLLKNLLSALLLLATIRIKKGNEQRGKALNWSLFLSYGLDLRMAKLNMFGTDILDVAGDSEE</sequence>
<gene>
    <name evidence="2" type="ORF">H6P81_013111</name>
</gene>
<keyword evidence="1" id="KW-1133">Transmembrane helix</keyword>
<proteinExistence type="predicted"/>
<protein>
    <submittedName>
        <fullName evidence="2">Uncharacterized protein</fullName>
    </submittedName>
</protein>
<dbReference type="EMBL" id="JAINDJ010000005">
    <property type="protein sequence ID" value="KAG9446983.1"/>
    <property type="molecule type" value="Genomic_DNA"/>
</dbReference>
<accession>A0AAV7EE12</accession>
<evidence type="ECO:0000313" key="3">
    <source>
        <dbReference type="Proteomes" id="UP000825729"/>
    </source>
</evidence>
<reference evidence="2 3" key="1">
    <citation type="submission" date="2021-07" db="EMBL/GenBank/DDBJ databases">
        <title>The Aristolochia fimbriata genome: insights into angiosperm evolution, floral development and chemical biosynthesis.</title>
        <authorList>
            <person name="Jiao Y."/>
        </authorList>
    </citation>
    <scope>NUCLEOTIDE SEQUENCE [LARGE SCALE GENOMIC DNA]</scope>
    <source>
        <strain evidence="2">IBCAS-2021</strain>
        <tissue evidence="2">Leaf</tissue>
    </source>
</reference>
<keyword evidence="1" id="KW-0472">Membrane</keyword>
<dbReference type="Proteomes" id="UP000825729">
    <property type="component" value="Unassembled WGS sequence"/>
</dbReference>
<name>A0AAV7EE12_ARIFI</name>
<evidence type="ECO:0000256" key="1">
    <source>
        <dbReference type="SAM" id="Phobius"/>
    </source>
</evidence>
<dbReference type="AlphaFoldDB" id="A0AAV7EE12"/>
<feature type="transmembrane region" description="Helical" evidence="1">
    <location>
        <begin position="25"/>
        <end position="46"/>
    </location>
</feature>
<evidence type="ECO:0000313" key="2">
    <source>
        <dbReference type="EMBL" id="KAG9446983.1"/>
    </source>
</evidence>
<keyword evidence="1" id="KW-0812">Transmembrane</keyword>
<keyword evidence="3" id="KW-1185">Reference proteome</keyword>